<dbReference type="InterPro" id="IPR037041">
    <property type="entry name" value="Trigger_fac_C_sf"/>
</dbReference>
<evidence type="ECO:0000313" key="16">
    <source>
        <dbReference type="EMBL" id="GGI96379.1"/>
    </source>
</evidence>
<keyword evidence="7 12" id="KW-0143">Chaperone</keyword>
<dbReference type="Pfam" id="PF05698">
    <property type="entry name" value="Trigger_C"/>
    <property type="match status" value="1"/>
</dbReference>
<gene>
    <name evidence="12 16" type="primary">tig</name>
    <name evidence="16" type="ORF">GCM10010885_02600</name>
</gene>
<dbReference type="Gene3D" id="3.30.70.1050">
    <property type="entry name" value="Trigger factor ribosome-binding domain"/>
    <property type="match status" value="1"/>
</dbReference>
<evidence type="ECO:0000256" key="9">
    <source>
        <dbReference type="ARBA" id="ARBA00023306"/>
    </source>
</evidence>
<dbReference type="NCBIfam" id="TIGR00115">
    <property type="entry name" value="tig"/>
    <property type="match status" value="1"/>
</dbReference>
<comment type="catalytic activity">
    <reaction evidence="1 12 13">
        <text>[protein]-peptidylproline (omega=180) = [protein]-peptidylproline (omega=0)</text>
        <dbReference type="Rhea" id="RHEA:16237"/>
        <dbReference type="Rhea" id="RHEA-COMP:10747"/>
        <dbReference type="Rhea" id="RHEA-COMP:10748"/>
        <dbReference type="ChEBI" id="CHEBI:83833"/>
        <dbReference type="ChEBI" id="CHEBI:83834"/>
        <dbReference type="EC" id="5.2.1.8"/>
    </reaction>
</comment>
<evidence type="ECO:0000256" key="2">
    <source>
        <dbReference type="ARBA" id="ARBA00005464"/>
    </source>
</evidence>
<comment type="function">
    <text evidence="10 12">Involved in protein export. Acts as a chaperone by maintaining the newly synthesized protein in an open conformation. Functions as a peptidyl-prolyl cis-trans isomerase.</text>
</comment>
<evidence type="ECO:0000259" key="15">
    <source>
        <dbReference type="PROSITE" id="PS50059"/>
    </source>
</evidence>
<keyword evidence="9 12" id="KW-0131">Cell cycle</keyword>
<comment type="caution">
    <text evidence="16">The sequence shown here is derived from an EMBL/GenBank/DDBJ whole genome shotgun (WGS) entry which is preliminary data.</text>
</comment>
<evidence type="ECO:0000256" key="11">
    <source>
        <dbReference type="ARBA" id="ARBA00029986"/>
    </source>
</evidence>
<dbReference type="GO" id="GO:0044183">
    <property type="term" value="F:protein folding chaperone"/>
    <property type="evidence" value="ECO:0007669"/>
    <property type="project" value="TreeGrafter"/>
</dbReference>
<protein>
    <recommendedName>
        <fullName evidence="4 12">Trigger factor</fullName>
        <shortName evidence="12">TF</shortName>
        <ecNumber evidence="3 12">5.2.1.8</ecNumber>
    </recommendedName>
    <alternativeName>
        <fullName evidence="11 12">PPIase</fullName>
    </alternativeName>
</protein>
<keyword evidence="17" id="KW-1185">Reference proteome</keyword>
<feature type="domain" description="PPIase FKBP-type" evidence="15">
    <location>
        <begin position="165"/>
        <end position="250"/>
    </location>
</feature>
<dbReference type="InterPro" id="IPR008880">
    <property type="entry name" value="Trigger_fac_C"/>
</dbReference>
<dbReference type="GO" id="GO:0051301">
    <property type="term" value="P:cell division"/>
    <property type="evidence" value="ECO:0007669"/>
    <property type="project" value="UniProtKB-KW"/>
</dbReference>
<dbReference type="InterPro" id="IPR046357">
    <property type="entry name" value="PPIase_dom_sf"/>
</dbReference>
<dbReference type="SUPFAM" id="SSF102735">
    <property type="entry name" value="Trigger factor ribosome-binding domain"/>
    <property type="match status" value="1"/>
</dbReference>
<keyword evidence="5 12" id="KW-0132">Cell division</keyword>
<dbReference type="PROSITE" id="PS50059">
    <property type="entry name" value="FKBP_PPIASE"/>
    <property type="match status" value="1"/>
</dbReference>
<name>A0A917K2K8_9BACL</name>
<dbReference type="InterPro" id="IPR027304">
    <property type="entry name" value="Trigger_fact/SurA_dom_sf"/>
</dbReference>
<comment type="domain">
    <text evidence="12">Consists of 3 domains; the N-terminus binds the ribosome, the middle domain has PPIase activity, while the C-terminus has intrinsic chaperone activity on its own.</text>
</comment>
<dbReference type="GO" id="GO:0051083">
    <property type="term" value="P:'de novo' cotranslational protein folding"/>
    <property type="evidence" value="ECO:0007669"/>
    <property type="project" value="TreeGrafter"/>
</dbReference>
<reference evidence="16" key="2">
    <citation type="submission" date="2020-09" db="EMBL/GenBank/DDBJ databases">
        <authorList>
            <person name="Sun Q."/>
            <person name="Ohkuma M."/>
        </authorList>
    </citation>
    <scope>NUCLEOTIDE SEQUENCE</scope>
    <source>
        <strain evidence="16">JCM 18487</strain>
    </source>
</reference>
<dbReference type="Gene3D" id="3.10.50.40">
    <property type="match status" value="1"/>
</dbReference>
<reference evidence="16" key="1">
    <citation type="journal article" date="2014" name="Int. J. Syst. Evol. Microbiol.">
        <title>Complete genome sequence of Corynebacterium casei LMG S-19264T (=DSM 44701T), isolated from a smear-ripened cheese.</title>
        <authorList>
            <consortium name="US DOE Joint Genome Institute (JGI-PGF)"/>
            <person name="Walter F."/>
            <person name="Albersmeier A."/>
            <person name="Kalinowski J."/>
            <person name="Ruckert C."/>
        </authorList>
    </citation>
    <scope>NUCLEOTIDE SEQUENCE</scope>
    <source>
        <strain evidence="16">JCM 18487</strain>
    </source>
</reference>
<evidence type="ECO:0000256" key="12">
    <source>
        <dbReference type="HAMAP-Rule" id="MF_00303"/>
    </source>
</evidence>
<evidence type="ECO:0000313" key="17">
    <source>
        <dbReference type="Proteomes" id="UP000637695"/>
    </source>
</evidence>
<evidence type="ECO:0000256" key="13">
    <source>
        <dbReference type="PROSITE-ProRule" id="PRU00277"/>
    </source>
</evidence>
<keyword evidence="12" id="KW-0963">Cytoplasm</keyword>
<dbReference type="Gene3D" id="1.10.3120.10">
    <property type="entry name" value="Trigger factor, C-terminal domain"/>
    <property type="match status" value="1"/>
</dbReference>
<evidence type="ECO:0000256" key="1">
    <source>
        <dbReference type="ARBA" id="ARBA00000971"/>
    </source>
</evidence>
<dbReference type="InterPro" id="IPR036611">
    <property type="entry name" value="Trigger_fac_ribosome-bd_sf"/>
</dbReference>
<evidence type="ECO:0000256" key="4">
    <source>
        <dbReference type="ARBA" id="ARBA00016902"/>
    </source>
</evidence>
<evidence type="ECO:0000256" key="6">
    <source>
        <dbReference type="ARBA" id="ARBA00023110"/>
    </source>
</evidence>
<dbReference type="SUPFAM" id="SSF109998">
    <property type="entry name" value="Triger factor/SurA peptide-binding domain-like"/>
    <property type="match status" value="1"/>
</dbReference>
<dbReference type="PANTHER" id="PTHR30560">
    <property type="entry name" value="TRIGGER FACTOR CHAPERONE AND PEPTIDYL-PROLYL CIS/TRANS ISOMERASE"/>
    <property type="match status" value="1"/>
</dbReference>
<keyword evidence="6 12" id="KW-0697">Rotamase</keyword>
<dbReference type="AlphaFoldDB" id="A0A917K2K8"/>
<evidence type="ECO:0000256" key="3">
    <source>
        <dbReference type="ARBA" id="ARBA00013194"/>
    </source>
</evidence>
<dbReference type="FunFam" id="3.10.50.40:FF:000001">
    <property type="entry name" value="Trigger factor"/>
    <property type="match status" value="1"/>
</dbReference>
<dbReference type="RefSeq" id="WP_188880670.1">
    <property type="nucleotide sequence ID" value="NZ_BMOY01000002.1"/>
</dbReference>
<evidence type="ECO:0000256" key="7">
    <source>
        <dbReference type="ARBA" id="ARBA00023186"/>
    </source>
</evidence>
<dbReference type="PANTHER" id="PTHR30560:SF3">
    <property type="entry name" value="TRIGGER FACTOR-LIKE PROTEIN TIG, CHLOROPLASTIC"/>
    <property type="match status" value="1"/>
</dbReference>
<dbReference type="EC" id="5.2.1.8" evidence="3 12"/>
<dbReference type="GO" id="GO:0005737">
    <property type="term" value="C:cytoplasm"/>
    <property type="evidence" value="ECO:0007669"/>
    <property type="project" value="UniProtKB-SubCell"/>
</dbReference>
<dbReference type="HAMAP" id="MF_00303">
    <property type="entry name" value="Trigger_factor_Tig"/>
    <property type="match status" value="1"/>
</dbReference>
<dbReference type="PIRSF" id="PIRSF003095">
    <property type="entry name" value="Trigger_factor"/>
    <property type="match status" value="1"/>
</dbReference>
<dbReference type="SUPFAM" id="SSF54534">
    <property type="entry name" value="FKBP-like"/>
    <property type="match status" value="1"/>
</dbReference>
<keyword evidence="8 12" id="KW-0413">Isomerase</keyword>
<dbReference type="Proteomes" id="UP000637695">
    <property type="component" value="Unassembled WGS sequence"/>
</dbReference>
<dbReference type="GO" id="GO:0043335">
    <property type="term" value="P:protein unfolding"/>
    <property type="evidence" value="ECO:0007669"/>
    <property type="project" value="TreeGrafter"/>
</dbReference>
<sequence length="432" mass="49307">MHAKWQKTEANVGVLEVEVGSERFAEALDWAFRKVVKRVVVPGFRKGKVPRKIFERRFGVESLYQDAVEYLLPRAYQEAVEQTGIDPVDRPTVDVIQVEAGKPFIFKATVTVKPEVVLGEYRGIELHDDRERFVVDDAAVQEEIDRIRKQHAEIQVVEDGEVQEGDTVNIDFVGTVDGEPFEGGEAENYQLEIGSGLFVQGFEQQLIGMKPGEERDIQITFPDNYHVKSLAGKQATFHVVLHDIKRKALRELNDEFVQEISEFDTVDAFVADVRKKLEERAEEDRKRHLEEQAVKAAVDGATIDIPPVMIEHEIDRLVFNFSQQLALQQIPLDEYLEFTGMTMEELRGQFREAAERNVRTSLVLEAIAKKEQLEPTEEEVTAEIEQIAARLNMEAGQIRQLFELRDPGLAGLREDMRNRKVVEFLVAHGKIV</sequence>
<dbReference type="InterPro" id="IPR005215">
    <property type="entry name" value="Trig_fac"/>
</dbReference>
<organism evidence="16 17">
    <name type="scientific">Alicyclobacillus cellulosilyticus</name>
    <dbReference type="NCBI Taxonomy" id="1003997"/>
    <lineage>
        <taxon>Bacteria</taxon>
        <taxon>Bacillati</taxon>
        <taxon>Bacillota</taxon>
        <taxon>Bacilli</taxon>
        <taxon>Bacillales</taxon>
        <taxon>Alicyclobacillaceae</taxon>
        <taxon>Alicyclobacillus</taxon>
    </lineage>
</organism>
<accession>A0A917K2K8</accession>
<evidence type="ECO:0000256" key="5">
    <source>
        <dbReference type="ARBA" id="ARBA00022618"/>
    </source>
</evidence>
<comment type="similarity">
    <text evidence="2 12 14">Belongs to the FKBP-type PPIase family. Tig subfamily.</text>
</comment>
<proteinExistence type="inferred from homology"/>
<evidence type="ECO:0000256" key="8">
    <source>
        <dbReference type="ARBA" id="ARBA00023235"/>
    </source>
</evidence>
<evidence type="ECO:0000256" key="14">
    <source>
        <dbReference type="RuleBase" id="RU003914"/>
    </source>
</evidence>
<dbReference type="InterPro" id="IPR001179">
    <property type="entry name" value="PPIase_FKBP_dom"/>
</dbReference>
<dbReference type="Pfam" id="PF05697">
    <property type="entry name" value="Trigger_N"/>
    <property type="match status" value="1"/>
</dbReference>
<dbReference type="GO" id="GO:0043022">
    <property type="term" value="F:ribosome binding"/>
    <property type="evidence" value="ECO:0007669"/>
    <property type="project" value="TreeGrafter"/>
</dbReference>
<dbReference type="InterPro" id="IPR008881">
    <property type="entry name" value="Trigger_fac_ribosome-bd_bac"/>
</dbReference>
<dbReference type="GO" id="GO:0003755">
    <property type="term" value="F:peptidyl-prolyl cis-trans isomerase activity"/>
    <property type="evidence" value="ECO:0007669"/>
    <property type="project" value="UniProtKB-UniRule"/>
</dbReference>
<dbReference type="EMBL" id="BMOY01000002">
    <property type="protein sequence ID" value="GGI96379.1"/>
    <property type="molecule type" value="Genomic_DNA"/>
</dbReference>
<comment type="subcellular location">
    <subcellularLocation>
        <location evidence="12">Cytoplasm</location>
    </subcellularLocation>
    <text evidence="12">About half TF is bound to the ribosome near the polypeptide exit tunnel while the other half is free in the cytoplasm.</text>
</comment>
<dbReference type="Pfam" id="PF00254">
    <property type="entry name" value="FKBP_C"/>
    <property type="match status" value="1"/>
</dbReference>
<dbReference type="GO" id="GO:0015031">
    <property type="term" value="P:protein transport"/>
    <property type="evidence" value="ECO:0007669"/>
    <property type="project" value="UniProtKB-UniRule"/>
</dbReference>
<evidence type="ECO:0000256" key="10">
    <source>
        <dbReference type="ARBA" id="ARBA00024849"/>
    </source>
</evidence>